<dbReference type="InterPro" id="IPR001789">
    <property type="entry name" value="Sig_transdc_resp-reg_receiver"/>
</dbReference>
<dbReference type="PANTHER" id="PTHR45566:SF1">
    <property type="entry name" value="HTH-TYPE TRANSCRIPTIONAL REGULATOR YHJB-RELATED"/>
    <property type="match status" value="1"/>
</dbReference>
<organism evidence="6 7">
    <name type="scientific">Sphingomonas glacialis</name>
    <dbReference type="NCBI Taxonomy" id="658225"/>
    <lineage>
        <taxon>Bacteria</taxon>
        <taxon>Pseudomonadati</taxon>
        <taxon>Pseudomonadota</taxon>
        <taxon>Alphaproteobacteria</taxon>
        <taxon>Sphingomonadales</taxon>
        <taxon>Sphingomonadaceae</taxon>
        <taxon>Sphingomonas</taxon>
    </lineage>
</organism>
<dbReference type="PROSITE" id="PS50043">
    <property type="entry name" value="HTH_LUXR_2"/>
    <property type="match status" value="1"/>
</dbReference>
<dbReference type="Proteomes" id="UP000319931">
    <property type="component" value="Unassembled WGS sequence"/>
</dbReference>
<dbReference type="CDD" id="cd17535">
    <property type="entry name" value="REC_NarL-like"/>
    <property type="match status" value="1"/>
</dbReference>
<dbReference type="InterPro" id="IPR016032">
    <property type="entry name" value="Sig_transdc_resp-reg_C-effctor"/>
</dbReference>
<dbReference type="AlphaFoldDB" id="A0A502G4T6"/>
<keyword evidence="7" id="KW-1185">Reference proteome</keyword>
<dbReference type="InterPro" id="IPR051015">
    <property type="entry name" value="EvgA-like"/>
</dbReference>
<gene>
    <name evidence="6" type="ORF">EAH76_02580</name>
</gene>
<dbReference type="InterPro" id="IPR000792">
    <property type="entry name" value="Tscrpt_reg_LuxR_C"/>
</dbReference>
<dbReference type="PRINTS" id="PR00038">
    <property type="entry name" value="HTHLUXR"/>
</dbReference>
<dbReference type="PANTHER" id="PTHR45566">
    <property type="entry name" value="HTH-TYPE TRANSCRIPTIONAL REGULATOR YHJB-RELATED"/>
    <property type="match status" value="1"/>
</dbReference>
<comment type="caution">
    <text evidence="6">The sequence shown here is derived from an EMBL/GenBank/DDBJ whole genome shotgun (WGS) entry which is preliminary data.</text>
</comment>
<keyword evidence="1 3" id="KW-0597">Phosphoprotein</keyword>
<protein>
    <submittedName>
        <fullName evidence="6">DNA-binding response regulator</fullName>
    </submittedName>
</protein>
<evidence type="ECO:0000256" key="2">
    <source>
        <dbReference type="ARBA" id="ARBA00023125"/>
    </source>
</evidence>
<dbReference type="RefSeq" id="WP_140847642.1">
    <property type="nucleotide sequence ID" value="NZ_RCZC01000001.1"/>
</dbReference>
<feature type="domain" description="Response regulatory" evidence="5">
    <location>
        <begin position="6"/>
        <end position="124"/>
    </location>
</feature>
<evidence type="ECO:0000256" key="1">
    <source>
        <dbReference type="ARBA" id="ARBA00022553"/>
    </source>
</evidence>
<proteinExistence type="predicted"/>
<dbReference type="Pfam" id="PF00072">
    <property type="entry name" value="Response_reg"/>
    <property type="match status" value="1"/>
</dbReference>
<feature type="modified residue" description="4-aspartylphosphate" evidence="3">
    <location>
        <position position="59"/>
    </location>
</feature>
<dbReference type="OrthoDB" id="9814495at2"/>
<dbReference type="SMART" id="SM00421">
    <property type="entry name" value="HTH_LUXR"/>
    <property type="match status" value="1"/>
</dbReference>
<dbReference type="SUPFAM" id="SSF46894">
    <property type="entry name" value="C-terminal effector domain of the bipartite response regulators"/>
    <property type="match status" value="1"/>
</dbReference>
<dbReference type="InterPro" id="IPR011006">
    <property type="entry name" value="CheY-like_superfamily"/>
</dbReference>
<evidence type="ECO:0000256" key="3">
    <source>
        <dbReference type="PROSITE-ProRule" id="PRU00169"/>
    </source>
</evidence>
<dbReference type="Gene3D" id="3.40.50.2300">
    <property type="match status" value="1"/>
</dbReference>
<sequence length="214" mass="22202">MQLGGHALVADDHPLTREGLALAIRAAAPGIALDNVGSIAEAERAIATRKGGYRLLLLDFVLPDARGFSGFLQLQHLLAATPIVVISARAEPVIIEAARALGAAGFVSKSSALDALAASLRLIFAGQRVFPPAHGANPAAQSLRDRIATLSGAQLRVLLALADGRLNKQIADSLAITEATVKAHLTVIFRKLGVDNRAQALLAVQPLLAETAAP</sequence>
<accession>A0A502G4T6</accession>
<dbReference type="GO" id="GO:0000160">
    <property type="term" value="P:phosphorelay signal transduction system"/>
    <property type="evidence" value="ECO:0007669"/>
    <property type="project" value="InterPro"/>
</dbReference>
<evidence type="ECO:0000313" key="6">
    <source>
        <dbReference type="EMBL" id="TPG56450.1"/>
    </source>
</evidence>
<dbReference type="SUPFAM" id="SSF52172">
    <property type="entry name" value="CheY-like"/>
    <property type="match status" value="1"/>
</dbReference>
<dbReference type="SMART" id="SM00448">
    <property type="entry name" value="REC"/>
    <property type="match status" value="1"/>
</dbReference>
<dbReference type="EMBL" id="RCZC01000001">
    <property type="protein sequence ID" value="TPG56450.1"/>
    <property type="molecule type" value="Genomic_DNA"/>
</dbReference>
<keyword evidence="2 6" id="KW-0238">DNA-binding</keyword>
<dbReference type="InterPro" id="IPR058245">
    <property type="entry name" value="NreC/VraR/RcsB-like_REC"/>
</dbReference>
<name>A0A502G4T6_9SPHN</name>
<dbReference type="GO" id="GO:0003677">
    <property type="term" value="F:DNA binding"/>
    <property type="evidence" value="ECO:0007669"/>
    <property type="project" value="UniProtKB-KW"/>
</dbReference>
<dbReference type="CDD" id="cd06170">
    <property type="entry name" value="LuxR_C_like"/>
    <property type="match status" value="1"/>
</dbReference>
<evidence type="ECO:0000259" key="4">
    <source>
        <dbReference type="PROSITE" id="PS50043"/>
    </source>
</evidence>
<reference evidence="6 7" key="1">
    <citation type="journal article" date="2019" name="Environ. Microbiol.">
        <title>Species interactions and distinct microbial communities in high Arctic permafrost affected cryosols are associated with the CH4 and CO2 gas fluxes.</title>
        <authorList>
            <person name="Altshuler I."/>
            <person name="Hamel J."/>
            <person name="Turney S."/>
            <person name="Magnuson E."/>
            <person name="Levesque R."/>
            <person name="Greer C."/>
            <person name="Whyte L.G."/>
        </authorList>
    </citation>
    <scope>NUCLEOTIDE SEQUENCE [LARGE SCALE GENOMIC DNA]</scope>
    <source>
        <strain evidence="6 7">E6.1</strain>
    </source>
</reference>
<dbReference type="GO" id="GO:0006355">
    <property type="term" value="P:regulation of DNA-templated transcription"/>
    <property type="evidence" value="ECO:0007669"/>
    <property type="project" value="InterPro"/>
</dbReference>
<evidence type="ECO:0000313" key="7">
    <source>
        <dbReference type="Proteomes" id="UP000319931"/>
    </source>
</evidence>
<dbReference type="Pfam" id="PF00196">
    <property type="entry name" value="GerE"/>
    <property type="match status" value="1"/>
</dbReference>
<evidence type="ECO:0000259" key="5">
    <source>
        <dbReference type="PROSITE" id="PS50110"/>
    </source>
</evidence>
<dbReference type="PROSITE" id="PS50110">
    <property type="entry name" value="RESPONSE_REGULATORY"/>
    <property type="match status" value="1"/>
</dbReference>
<feature type="domain" description="HTH luxR-type" evidence="4">
    <location>
        <begin position="143"/>
        <end position="208"/>
    </location>
</feature>